<dbReference type="EMBL" id="JAAIYP010000026">
    <property type="protein sequence ID" value="NFV79238.1"/>
    <property type="molecule type" value="Genomic_DNA"/>
</dbReference>
<name>A0A7C9QS24_9PROT</name>
<proteinExistence type="predicted"/>
<reference evidence="1 2" key="1">
    <citation type="submission" date="2020-02" db="EMBL/GenBank/DDBJ databases">
        <authorList>
            <person name="Dziuba M."/>
            <person name="Kuznetsov B."/>
            <person name="Mardanov A."/>
            <person name="Ravin N."/>
            <person name="Grouzdev D."/>
        </authorList>
    </citation>
    <scope>NUCLEOTIDE SEQUENCE [LARGE SCALE GENOMIC DNA]</scope>
    <source>
        <strain evidence="1 2">SpK</strain>
    </source>
</reference>
<sequence>MDISPLQHPDGVNAASALENLAHRLVAVHHRKTPVELDGRRVEDVVDIPLFSDGEFGLDKPEAPAESSSFLDRIKHFFQS</sequence>
<comment type="caution">
    <text evidence="1">The sequence shown here is derived from an EMBL/GenBank/DDBJ whole genome shotgun (WGS) entry which is preliminary data.</text>
</comment>
<protein>
    <submittedName>
        <fullName evidence="1">Uncharacterized protein</fullName>
    </submittedName>
</protein>
<dbReference type="RefSeq" id="WP_163675249.1">
    <property type="nucleotide sequence ID" value="NZ_JAAIYP010000026.1"/>
</dbReference>
<dbReference type="AlphaFoldDB" id="A0A7C9QS24"/>
<keyword evidence="2" id="KW-1185">Reference proteome</keyword>
<evidence type="ECO:0000313" key="1">
    <source>
        <dbReference type="EMBL" id="NFV79238.1"/>
    </source>
</evidence>
<accession>A0A7C9QS24</accession>
<gene>
    <name evidence="1" type="ORF">G4223_03840</name>
</gene>
<dbReference type="Proteomes" id="UP000480684">
    <property type="component" value="Unassembled WGS sequence"/>
</dbReference>
<evidence type="ECO:0000313" key="2">
    <source>
        <dbReference type="Proteomes" id="UP000480684"/>
    </source>
</evidence>
<organism evidence="1 2">
    <name type="scientific">Magnetospirillum aberrantis SpK</name>
    <dbReference type="NCBI Taxonomy" id="908842"/>
    <lineage>
        <taxon>Bacteria</taxon>
        <taxon>Pseudomonadati</taxon>
        <taxon>Pseudomonadota</taxon>
        <taxon>Alphaproteobacteria</taxon>
        <taxon>Rhodospirillales</taxon>
        <taxon>Rhodospirillaceae</taxon>
        <taxon>Magnetospirillum</taxon>
    </lineage>
</organism>